<proteinExistence type="predicted"/>
<gene>
    <name evidence="1" type="ORF">BRYFOR_08483</name>
</gene>
<sequence length="61" mass="7342">MNFPIMRHYFSTNNYLMGMRKIETEFGCYNIYDIERSICDMLRLESDIEIGIVDKIKINEN</sequence>
<name>C6LIC9_9FIRM</name>
<keyword evidence="2" id="KW-1185">Reference proteome</keyword>
<organism evidence="1 2">
    <name type="scientific">Marvinbryantia formatexigens DSM 14469</name>
    <dbReference type="NCBI Taxonomy" id="478749"/>
    <lineage>
        <taxon>Bacteria</taxon>
        <taxon>Bacillati</taxon>
        <taxon>Bacillota</taxon>
        <taxon>Clostridia</taxon>
        <taxon>Lachnospirales</taxon>
        <taxon>Lachnospiraceae</taxon>
        <taxon>Marvinbryantia</taxon>
    </lineage>
</organism>
<evidence type="ECO:0000313" key="1">
    <source>
        <dbReference type="EMBL" id="EET59625.1"/>
    </source>
</evidence>
<accession>C6LIC9</accession>
<protein>
    <submittedName>
        <fullName evidence="1">Uncharacterized protein</fullName>
    </submittedName>
</protein>
<dbReference type="EMBL" id="ACCL02000017">
    <property type="protein sequence ID" value="EET59625.1"/>
    <property type="molecule type" value="Genomic_DNA"/>
</dbReference>
<reference evidence="1" key="1">
    <citation type="submission" date="2009-07" db="EMBL/GenBank/DDBJ databases">
        <authorList>
            <person name="Weinstock G."/>
            <person name="Sodergren E."/>
            <person name="Clifton S."/>
            <person name="Fulton L."/>
            <person name="Fulton B."/>
            <person name="Courtney L."/>
            <person name="Fronick C."/>
            <person name="Harrison M."/>
            <person name="Strong C."/>
            <person name="Farmer C."/>
            <person name="Delahaunty K."/>
            <person name="Markovic C."/>
            <person name="Hall O."/>
            <person name="Minx P."/>
            <person name="Tomlinson C."/>
            <person name="Mitreva M."/>
            <person name="Nelson J."/>
            <person name="Hou S."/>
            <person name="Wollam A."/>
            <person name="Pepin K.H."/>
            <person name="Johnson M."/>
            <person name="Bhonagiri V."/>
            <person name="Nash W.E."/>
            <person name="Warren W."/>
            <person name="Chinwalla A."/>
            <person name="Mardis E.R."/>
            <person name="Wilson R.K."/>
        </authorList>
    </citation>
    <scope>NUCLEOTIDE SEQUENCE [LARGE SCALE GENOMIC DNA]</scope>
    <source>
        <strain evidence="1">DSM 14469</strain>
    </source>
</reference>
<dbReference type="Proteomes" id="UP000005561">
    <property type="component" value="Unassembled WGS sequence"/>
</dbReference>
<comment type="caution">
    <text evidence="1">The sequence shown here is derived from an EMBL/GenBank/DDBJ whole genome shotgun (WGS) entry which is preliminary data.</text>
</comment>
<dbReference type="STRING" id="168384.SAMN05660368_01920"/>
<dbReference type="AlphaFoldDB" id="C6LIC9"/>
<evidence type="ECO:0000313" key="2">
    <source>
        <dbReference type="Proteomes" id="UP000005561"/>
    </source>
</evidence>